<keyword evidence="1" id="KW-0812">Transmembrane</keyword>
<comment type="caution">
    <text evidence="2">The sequence shown here is derived from an EMBL/GenBank/DDBJ whole genome shotgun (WGS) entry which is preliminary data.</text>
</comment>
<proteinExistence type="predicted"/>
<dbReference type="Pfam" id="PF20587">
    <property type="entry name" value="DUF6789"/>
    <property type="match status" value="1"/>
</dbReference>
<dbReference type="EMBL" id="JAEILT010000013">
    <property type="protein sequence ID" value="MBJ2136881.1"/>
    <property type="molecule type" value="Genomic_DNA"/>
</dbReference>
<reference evidence="2 3" key="1">
    <citation type="submission" date="2020-12" db="EMBL/GenBank/DDBJ databases">
        <title>Draft genome sequences of nine environmental bacterial isolates colonizing plastic.</title>
        <authorList>
            <person name="Borre I."/>
            <person name="Sonnenschein E.C."/>
        </authorList>
    </citation>
    <scope>NUCLEOTIDE SEQUENCE [LARGE SCALE GENOMIC DNA]</scope>
    <source>
        <strain evidence="2 3">IB30</strain>
    </source>
</reference>
<name>A0ABS0WEG1_9ALTE</name>
<dbReference type="RefSeq" id="WP_198824632.1">
    <property type="nucleotide sequence ID" value="NZ_JAEILT010000013.1"/>
</dbReference>
<keyword evidence="1" id="KW-0472">Membrane</keyword>
<sequence length="152" mass="15849">MSFNISVIVKGIIAGFVGTLVLTGLMMMKKNMGVMPELDPIHMMSTMAAEKMGTQVSLTTGWVMHFVLGAVAWGGAFAVFNGILPGGSQVTKGMAFGIVAWLLMMIGPMPMSGAGLFGLSIGVMAPVMTLILHLVFGAVMGFTFAKLLGSSD</sequence>
<dbReference type="Proteomes" id="UP000649232">
    <property type="component" value="Unassembled WGS sequence"/>
</dbReference>
<evidence type="ECO:0000256" key="1">
    <source>
        <dbReference type="SAM" id="Phobius"/>
    </source>
</evidence>
<feature type="transmembrane region" description="Helical" evidence="1">
    <location>
        <begin position="96"/>
        <end position="121"/>
    </location>
</feature>
<keyword evidence="1" id="KW-1133">Transmembrane helix</keyword>
<evidence type="ECO:0000313" key="2">
    <source>
        <dbReference type="EMBL" id="MBJ2136881.1"/>
    </source>
</evidence>
<feature type="transmembrane region" description="Helical" evidence="1">
    <location>
        <begin position="62"/>
        <end position="84"/>
    </location>
</feature>
<accession>A0ABS0WEG1</accession>
<feature type="transmembrane region" description="Helical" evidence="1">
    <location>
        <begin position="7"/>
        <end position="28"/>
    </location>
</feature>
<protein>
    <submittedName>
        <fullName evidence="2">Uncharacterized protein</fullName>
    </submittedName>
</protein>
<evidence type="ECO:0000313" key="3">
    <source>
        <dbReference type="Proteomes" id="UP000649232"/>
    </source>
</evidence>
<dbReference type="InterPro" id="IPR046739">
    <property type="entry name" value="DUF6789"/>
</dbReference>
<feature type="transmembrane region" description="Helical" evidence="1">
    <location>
        <begin position="127"/>
        <end position="148"/>
    </location>
</feature>
<gene>
    <name evidence="2" type="ORF">JEU11_10490</name>
</gene>
<organism evidence="2 3">
    <name type="scientific">Paraglaciecola chathamensis</name>
    <dbReference type="NCBI Taxonomy" id="368405"/>
    <lineage>
        <taxon>Bacteria</taxon>
        <taxon>Pseudomonadati</taxon>
        <taxon>Pseudomonadota</taxon>
        <taxon>Gammaproteobacteria</taxon>
        <taxon>Alteromonadales</taxon>
        <taxon>Alteromonadaceae</taxon>
        <taxon>Paraglaciecola</taxon>
    </lineage>
</organism>